<comment type="caution">
    <text evidence="3">The sequence shown here is derived from an EMBL/GenBank/DDBJ whole genome shotgun (WGS) entry which is preliminary data.</text>
</comment>
<dbReference type="RefSeq" id="WP_377317249.1">
    <property type="nucleotide sequence ID" value="NZ_JBHUIY010000027.1"/>
</dbReference>
<dbReference type="SUPFAM" id="SSF56935">
    <property type="entry name" value="Porins"/>
    <property type="match status" value="1"/>
</dbReference>
<feature type="chain" id="PRO_5045340124" evidence="1">
    <location>
        <begin position="25"/>
        <end position="438"/>
    </location>
</feature>
<evidence type="ECO:0000259" key="2">
    <source>
        <dbReference type="Pfam" id="PF13609"/>
    </source>
</evidence>
<evidence type="ECO:0000313" key="3">
    <source>
        <dbReference type="EMBL" id="MFD2234736.1"/>
    </source>
</evidence>
<dbReference type="Pfam" id="PF13609">
    <property type="entry name" value="Porin_4"/>
    <property type="match status" value="1"/>
</dbReference>
<gene>
    <name evidence="3" type="ORF">ACFSNB_13060</name>
</gene>
<evidence type="ECO:0000313" key="4">
    <source>
        <dbReference type="Proteomes" id="UP001597296"/>
    </source>
</evidence>
<feature type="domain" description="Porin" evidence="2">
    <location>
        <begin position="20"/>
        <end position="408"/>
    </location>
</feature>
<dbReference type="InterPro" id="IPR023614">
    <property type="entry name" value="Porin_dom_sf"/>
</dbReference>
<dbReference type="EMBL" id="JBHUIY010000027">
    <property type="protein sequence ID" value="MFD2234736.1"/>
    <property type="molecule type" value="Genomic_DNA"/>
</dbReference>
<dbReference type="InterPro" id="IPR033900">
    <property type="entry name" value="Gram_neg_porin_domain"/>
</dbReference>
<evidence type="ECO:0000256" key="1">
    <source>
        <dbReference type="SAM" id="SignalP"/>
    </source>
</evidence>
<accession>A0ABW5CCX1</accession>
<name>A0ABW5CCX1_9PROT</name>
<keyword evidence="4" id="KW-1185">Reference proteome</keyword>
<protein>
    <submittedName>
        <fullName evidence="3">Porin</fullName>
    </submittedName>
</protein>
<keyword evidence="1" id="KW-0732">Signal</keyword>
<proteinExistence type="predicted"/>
<dbReference type="Gene3D" id="2.40.160.10">
    <property type="entry name" value="Porin"/>
    <property type="match status" value="1"/>
</dbReference>
<organism evidence="3 4">
    <name type="scientific">Phaeospirillum tilakii</name>
    <dbReference type="NCBI Taxonomy" id="741673"/>
    <lineage>
        <taxon>Bacteria</taxon>
        <taxon>Pseudomonadati</taxon>
        <taxon>Pseudomonadota</taxon>
        <taxon>Alphaproteobacteria</taxon>
        <taxon>Rhodospirillales</taxon>
        <taxon>Rhodospirillaceae</taxon>
        <taxon>Phaeospirillum</taxon>
    </lineage>
</organism>
<dbReference type="PROSITE" id="PS51257">
    <property type="entry name" value="PROKAR_LIPOPROTEIN"/>
    <property type="match status" value="1"/>
</dbReference>
<feature type="signal peptide" evidence="1">
    <location>
        <begin position="1"/>
        <end position="24"/>
    </location>
</feature>
<reference evidence="4" key="1">
    <citation type="journal article" date="2019" name="Int. J. Syst. Evol. Microbiol.">
        <title>The Global Catalogue of Microorganisms (GCM) 10K type strain sequencing project: providing services to taxonomists for standard genome sequencing and annotation.</title>
        <authorList>
            <consortium name="The Broad Institute Genomics Platform"/>
            <consortium name="The Broad Institute Genome Sequencing Center for Infectious Disease"/>
            <person name="Wu L."/>
            <person name="Ma J."/>
        </authorList>
    </citation>
    <scope>NUCLEOTIDE SEQUENCE [LARGE SCALE GENOMIC DNA]</scope>
    <source>
        <strain evidence="4">KCTC 15012</strain>
    </source>
</reference>
<sequence>MKNRLLVGTALVAGCLGGLGPAEAADPIKINVGGFSKWWVVGASQSGAYSKALGYTGQGGYSSGASGAYNTAGIKGDNEIWFQGSTALDNGLKVGVFVSLEAGGHTDETTDPIDHSYAWVEGGFGKLMLGTLKNAAYQLHVQAPDAAANWNDGGMATAGFAVARPAAVEGMNEREGYTGVWQTTSIIADNKAEKIVYFTPTFAGVTLGATYVPDATTEDNRGQGKNRGQAYGLGAGYATSLGPVGVKLSAGAFQTELAAGERVNQYSGGSQLSYAGFTLGGSYQLARDQIAKAGNVSTTSTGANGSVGNNPVGTAAATAIGRALGVGNGVNYRYDFGGEAYDVGLQYASGPYAISFAYFHSATRGVKLDSYGIGKHDDDTIDVYQASGKYALSPGIDLLASVGYADFESGLYKLSSNGYRDTLKNDGYFGMTGLSLKF</sequence>
<dbReference type="Proteomes" id="UP001597296">
    <property type="component" value="Unassembled WGS sequence"/>
</dbReference>